<proteinExistence type="predicted"/>
<keyword evidence="2" id="KW-1133">Transmembrane helix</keyword>
<dbReference type="NCBIfam" id="TIGR01639">
    <property type="entry name" value="P_fal_TIGR01639"/>
    <property type="match status" value="1"/>
</dbReference>
<reference evidence="4 5" key="1">
    <citation type="submission" date="2014-03" db="EMBL/GenBank/DDBJ databases">
        <title>The Genome Sequence of Plasmodium fragile nilgiri.</title>
        <authorList>
            <consortium name="The Broad Institute Genomics Platform"/>
            <consortium name="The Broad Institute Genome Sequencing Center for Infectious Disease"/>
            <person name="Neafsey D."/>
            <person name="Duraisingh M."/>
            <person name="Young S.K."/>
            <person name="Zeng Q."/>
            <person name="Gargeya S."/>
            <person name="Abouelleil A."/>
            <person name="Alvarado L."/>
            <person name="Chapman S.B."/>
            <person name="Gainer-Dewar J."/>
            <person name="Goldberg J."/>
            <person name="Griggs A."/>
            <person name="Gujja S."/>
            <person name="Hansen M."/>
            <person name="Howarth C."/>
            <person name="Imamovic A."/>
            <person name="Larimer J."/>
            <person name="Pearson M."/>
            <person name="Poon T.W."/>
            <person name="Priest M."/>
            <person name="Roberts A."/>
            <person name="Saif S."/>
            <person name="Shea T."/>
            <person name="Sykes S."/>
            <person name="Wortman J."/>
            <person name="Nusbaum C."/>
            <person name="Birren B."/>
        </authorList>
    </citation>
    <scope>NUCLEOTIDE SEQUENCE [LARGE SCALE GENOMIC DNA]</scope>
    <source>
        <strain evidence="5">nilgiri</strain>
    </source>
</reference>
<dbReference type="GeneID" id="24270028"/>
<sequence length="668" mass="79137">MSSCNIPIIVLPGTASPADIKRSIGMNRRTVAKSDGRKNKGKSRKSFADFNLASLPYKLLFVFGVIIVLLQNDTNCSRLEVSRNGRSLGEYFNEDCFDCDARRKEDSRWQEEEEDVYNPRIRGANQGNYDERDTEYRCDPDDRNSCSRFKTGAECADERDDATHHVTSSPDKTDDDNTSRDDDNKVVSNSEVRDNDRSNPLSTIESPDNADAERRDDKNDVINMDKTHEDKHDRRDRDDGRDRDDRRDRDDMRRRGRYDDYYVIGDYEEYYNRRFGDDGREIQYPRSERSFDDEFYRRGARGCDGRSCHDAETRRMMDEDMPYLSSERFRTCGDRPCHYSETRRMMDEDIPYLSSDRFRRGDDRSAQYERYNSMRYEEDLNRDPRDENPFNVSRGGRDDDHAAHNSSAHRCMDDGHDPRQCPNSCTRPVQSDDLFYDEERLGPRGEPEKIPEGRDESMPEGPEENEEGRGEPGRDGRPDMDDEAFDGREHFMRRCPDERGRHEGRDMHGRPQGDNEQLPFGCTRAELQEQMTEEELNSRIKNLRPNATVKEMFVLFNQILSFERKKFVKMQEYIMQYSQYLQKTLFLPTPIRMKYWWRAHYNMTDELIKKERGDFQDFYAFVSKGPCQKWDFLYFANAKRKSWDELRDLMKSIWMEILTYKMKKHSKL</sequence>
<name>A0A0D9QFR9_PLAFR</name>
<feature type="compositionally biased region" description="Basic and acidic residues" evidence="1">
    <location>
        <begin position="171"/>
        <end position="197"/>
    </location>
</feature>
<keyword evidence="5" id="KW-1185">Reference proteome</keyword>
<dbReference type="RefSeq" id="XP_012337745.1">
    <property type="nucleotide sequence ID" value="XM_012482322.1"/>
</dbReference>
<dbReference type="InterPro" id="IPR044885">
    <property type="entry name" value="PRESA_N_sf"/>
</dbReference>
<dbReference type="PANTHER" id="PTHR36193:SF23">
    <property type="entry name" value="PHISTB DOMAIN-CONTAINING RESA-LIKE PROTEIN 1"/>
    <property type="match status" value="1"/>
</dbReference>
<feature type="transmembrane region" description="Helical" evidence="2">
    <location>
        <begin position="47"/>
        <end position="70"/>
    </location>
</feature>
<feature type="compositionally biased region" description="Basic and acidic residues" evidence="1">
    <location>
        <begin position="129"/>
        <end position="143"/>
    </location>
</feature>
<accession>A0A0D9QFR9</accession>
<dbReference type="VEuPathDB" id="PlasmoDB:AK88_04714"/>
<feature type="compositionally biased region" description="Basic and acidic residues" evidence="1">
    <location>
        <begin position="467"/>
        <end position="513"/>
    </location>
</feature>
<feature type="region of interest" description="Disordered" evidence="1">
    <location>
        <begin position="108"/>
        <end position="143"/>
    </location>
</feature>
<protein>
    <recommendedName>
        <fullName evidence="3">Plasmodium RESA N-terminal domain-containing protein</fullName>
    </recommendedName>
</protein>
<dbReference type="InterPro" id="IPR006526">
    <property type="entry name" value="Export_prot_PHISTa/b/c"/>
</dbReference>
<keyword evidence="2" id="KW-0812">Transmembrane</keyword>
<feature type="region of interest" description="Disordered" evidence="1">
    <location>
        <begin position="355"/>
        <end position="519"/>
    </location>
</feature>
<dbReference type="OMA" id="KRTFHDM"/>
<dbReference type="Proteomes" id="UP000054561">
    <property type="component" value="Unassembled WGS sequence"/>
</dbReference>
<dbReference type="EMBL" id="KQ001717">
    <property type="protein sequence ID" value="KJP85642.1"/>
    <property type="molecule type" value="Genomic_DNA"/>
</dbReference>
<keyword evidence="2" id="KW-0472">Membrane</keyword>
<dbReference type="InterPro" id="IPR019111">
    <property type="entry name" value="PRESA_N"/>
</dbReference>
<gene>
    <name evidence="4" type="ORF">AK88_04714</name>
</gene>
<dbReference type="OrthoDB" id="377798at2759"/>
<organism evidence="4 5">
    <name type="scientific">Plasmodium fragile</name>
    <dbReference type="NCBI Taxonomy" id="5857"/>
    <lineage>
        <taxon>Eukaryota</taxon>
        <taxon>Sar</taxon>
        <taxon>Alveolata</taxon>
        <taxon>Apicomplexa</taxon>
        <taxon>Aconoidasida</taxon>
        <taxon>Haemosporida</taxon>
        <taxon>Plasmodiidae</taxon>
        <taxon>Plasmodium</taxon>
        <taxon>Plasmodium (Plasmodium)</taxon>
    </lineage>
</organism>
<feature type="domain" description="Plasmodium RESA N-terminal" evidence="3">
    <location>
        <begin position="530"/>
        <end position="654"/>
    </location>
</feature>
<dbReference type="AlphaFoldDB" id="A0A0D9QFR9"/>
<dbReference type="PANTHER" id="PTHR36193">
    <property type="entry name" value="PHISTB DOMAIN-CONTAINING RESA-LIKE PROTEIN 1"/>
    <property type="match status" value="1"/>
</dbReference>
<feature type="region of interest" description="Disordered" evidence="1">
    <location>
        <begin position="157"/>
        <end position="249"/>
    </location>
</feature>
<evidence type="ECO:0000313" key="5">
    <source>
        <dbReference type="Proteomes" id="UP000054561"/>
    </source>
</evidence>
<feature type="compositionally biased region" description="Basic and acidic residues" evidence="1">
    <location>
        <begin position="356"/>
        <end position="367"/>
    </location>
</feature>
<feature type="compositionally biased region" description="Basic and acidic residues" evidence="1">
    <location>
        <begin position="410"/>
        <end position="419"/>
    </location>
</feature>
<evidence type="ECO:0000256" key="1">
    <source>
        <dbReference type="SAM" id="MobiDB-lite"/>
    </source>
</evidence>
<evidence type="ECO:0000256" key="2">
    <source>
        <dbReference type="SAM" id="Phobius"/>
    </source>
</evidence>
<dbReference type="Pfam" id="PF09687">
    <property type="entry name" value="PRESAN"/>
    <property type="match status" value="1"/>
</dbReference>
<evidence type="ECO:0000313" key="4">
    <source>
        <dbReference type="EMBL" id="KJP85642.1"/>
    </source>
</evidence>
<feature type="compositionally biased region" description="Basic and acidic residues" evidence="1">
    <location>
        <begin position="211"/>
        <end position="249"/>
    </location>
</feature>
<feature type="compositionally biased region" description="Basic and acidic residues" evidence="1">
    <location>
        <begin position="437"/>
        <end position="457"/>
    </location>
</feature>
<evidence type="ECO:0000259" key="3">
    <source>
        <dbReference type="Pfam" id="PF09687"/>
    </source>
</evidence>
<dbReference type="Gene3D" id="6.10.280.180">
    <property type="entry name" value="Plasmodium RESA, N-terminal helical domain"/>
    <property type="match status" value="1"/>
</dbReference>
<feature type="compositionally biased region" description="Basic and acidic residues" evidence="1">
    <location>
        <begin position="375"/>
        <end position="388"/>
    </location>
</feature>